<dbReference type="SMART" id="SM00442">
    <property type="entry name" value="FGF"/>
    <property type="match status" value="1"/>
</dbReference>
<dbReference type="EMBL" id="OV696688">
    <property type="protein sequence ID" value="CAH1257120.1"/>
    <property type="molecule type" value="Genomic_DNA"/>
</dbReference>
<protein>
    <recommendedName>
        <fullName evidence="2">Fibroblast growth factor</fullName>
        <shortName evidence="2">FGF</shortName>
    </recommendedName>
</protein>
<sequence>MIEVKCEHGESESSHLRRAKRVSLPVKKPSQGTKAIFSPQTSTVYIVAGGVNALIKNAAPQLPTVSVACCTPHRGWPRVSSAGGGQVGRLTETYSREGMEITTSAFLRCTLVLHFLTEFCRGFPAQAAEPIMPRSRTPRQVDFTSTYTHLGSNNRTKQLYCRTGYHLQLFSNGAIGGTSQDGNAYAVLHILTVEVGVAGIWGVEASRYLCMDSRGHLYGSPNFTTDCEFLERIEDNGYNTYAARYRPGRNHQRWYVGLDRQGQPRRGSRVRRTHISGQFLPRQIE</sequence>
<evidence type="ECO:0000256" key="3">
    <source>
        <dbReference type="SAM" id="MobiDB-lite"/>
    </source>
</evidence>
<dbReference type="Proteomes" id="UP000838412">
    <property type="component" value="Chromosome 3"/>
</dbReference>
<reference evidence="4" key="1">
    <citation type="submission" date="2022-01" db="EMBL/GenBank/DDBJ databases">
        <authorList>
            <person name="Braso-Vives M."/>
        </authorList>
    </citation>
    <scope>NUCLEOTIDE SEQUENCE</scope>
</reference>
<dbReference type="Gene3D" id="2.80.10.50">
    <property type="match status" value="1"/>
</dbReference>
<dbReference type="PROSITE" id="PS00247">
    <property type="entry name" value="HBGF_FGF"/>
    <property type="match status" value="1"/>
</dbReference>
<feature type="region of interest" description="Disordered" evidence="3">
    <location>
        <begin position="1"/>
        <end position="24"/>
    </location>
</feature>
<dbReference type="InterPro" id="IPR008996">
    <property type="entry name" value="IL1/FGF"/>
</dbReference>
<gene>
    <name evidence="4" type="primary">FGF3</name>
    <name evidence="4" type="ORF">BLAG_LOCUS15152</name>
</gene>
<accession>A0A8J9ZNG3</accession>
<dbReference type="GO" id="GO:0008083">
    <property type="term" value="F:growth factor activity"/>
    <property type="evidence" value="ECO:0007669"/>
    <property type="project" value="InterPro"/>
</dbReference>
<evidence type="ECO:0000256" key="2">
    <source>
        <dbReference type="RuleBase" id="RU049442"/>
    </source>
</evidence>
<dbReference type="OrthoDB" id="6158176at2759"/>
<dbReference type="PRINTS" id="PR00262">
    <property type="entry name" value="IL1HBGF"/>
</dbReference>
<comment type="similarity">
    <text evidence="1 2">Belongs to the heparin-binding growth factors family.</text>
</comment>
<organism evidence="4 5">
    <name type="scientific">Branchiostoma lanceolatum</name>
    <name type="common">Common lancelet</name>
    <name type="synonym">Amphioxus lanceolatum</name>
    <dbReference type="NCBI Taxonomy" id="7740"/>
    <lineage>
        <taxon>Eukaryota</taxon>
        <taxon>Metazoa</taxon>
        <taxon>Chordata</taxon>
        <taxon>Cephalochordata</taxon>
        <taxon>Leptocardii</taxon>
        <taxon>Amphioxiformes</taxon>
        <taxon>Branchiostomatidae</taxon>
        <taxon>Branchiostoma</taxon>
    </lineage>
</organism>
<proteinExistence type="inferred from homology"/>
<dbReference type="InterPro" id="IPR002209">
    <property type="entry name" value="Fibroblast_GF_fam"/>
</dbReference>
<dbReference type="AlphaFoldDB" id="A0A8J9ZNG3"/>
<dbReference type="SUPFAM" id="SSF50353">
    <property type="entry name" value="Cytokine"/>
    <property type="match status" value="1"/>
</dbReference>
<name>A0A8J9ZNG3_BRALA</name>
<dbReference type="PANTHER" id="PTHR11486">
    <property type="entry name" value="FIBROBLAST GROWTH FACTOR"/>
    <property type="match status" value="1"/>
</dbReference>
<dbReference type="CDD" id="cd23305">
    <property type="entry name" value="beta-trefoil_FGF3-like"/>
    <property type="match status" value="1"/>
</dbReference>
<dbReference type="PRINTS" id="PR00263">
    <property type="entry name" value="HBGFFGF"/>
</dbReference>
<dbReference type="Pfam" id="PF00167">
    <property type="entry name" value="FGF"/>
    <property type="match status" value="1"/>
</dbReference>
<evidence type="ECO:0000313" key="5">
    <source>
        <dbReference type="Proteomes" id="UP000838412"/>
    </source>
</evidence>
<feature type="compositionally biased region" description="Basic and acidic residues" evidence="3">
    <location>
        <begin position="1"/>
        <end position="15"/>
    </location>
</feature>
<evidence type="ECO:0000256" key="1">
    <source>
        <dbReference type="ARBA" id="ARBA00007936"/>
    </source>
</evidence>
<keyword evidence="5" id="KW-1185">Reference proteome</keyword>
<evidence type="ECO:0000313" key="4">
    <source>
        <dbReference type="EMBL" id="CAH1257120.1"/>
    </source>
</evidence>